<reference evidence="27 28" key="1">
    <citation type="submission" date="2020-08" db="EMBL/GenBank/DDBJ databases">
        <title>Plant Genome Project.</title>
        <authorList>
            <person name="Zhang R.-G."/>
        </authorList>
    </citation>
    <scope>NUCLEOTIDE SEQUENCE [LARGE SCALE GENOMIC DNA]</scope>
    <source>
        <tissue evidence="27">Rhizome</tissue>
    </source>
</reference>
<feature type="cross-link" description="Glycyl lysine isopeptide (Lys-Gly) (interchain with G-Cter in ubiquitin)" evidence="22">
    <location>
        <position position="738"/>
    </location>
</feature>
<keyword evidence="4 23" id="KW-0597">Phosphoprotein</keyword>
<evidence type="ECO:0000256" key="5">
    <source>
        <dbReference type="ARBA" id="ARBA00022679"/>
    </source>
</evidence>
<comment type="function">
    <text evidence="18">May act early in the ethylene signal transduction pathway, possibly as an ethylene receptor, or as a regulator of the pathway.</text>
</comment>
<keyword evidence="28" id="KW-1185">Reference proteome</keyword>
<dbReference type="FunFam" id="1.10.287.130:FF:000087">
    <property type="entry name" value="Ethylene receptor 4"/>
    <property type="match status" value="1"/>
</dbReference>
<dbReference type="SUPFAM" id="SSF47384">
    <property type="entry name" value="Homodimeric domain of signal transducing histidine kinase"/>
    <property type="match status" value="1"/>
</dbReference>
<evidence type="ECO:0000256" key="17">
    <source>
        <dbReference type="ARBA" id="ARBA00023170"/>
    </source>
</evidence>
<evidence type="ECO:0000256" key="20">
    <source>
        <dbReference type="PIRSR" id="PIRSR026389-2"/>
    </source>
</evidence>
<dbReference type="Proteomes" id="UP000734854">
    <property type="component" value="Unassembled WGS sequence"/>
</dbReference>
<comment type="similarity">
    <text evidence="3 18">Belongs to the ethylene receptor family.</text>
</comment>
<dbReference type="GO" id="GO:0004674">
    <property type="term" value="F:protein serine/threonine kinase activity"/>
    <property type="evidence" value="ECO:0007669"/>
    <property type="project" value="UniProtKB-ARBA"/>
</dbReference>
<dbReference type="CDD" id="cd00082">
    <property type="entry name" value="HisKA"/>
    <property type="match status" value="1"/>
</dbReference>
<comment type="subcellular location">
    <subcellularLocation>
        <location evidence="2">Endoplasmic reticulum membrane</location>
        <topology evidence="2">Multi-pass membrane protein</topology>
    </subcellularLocation>
</comment>
<feature type="signal peptide" evidence="25">
    <location>
        <begin position="1"/>
        <end position="26"/>
    </location>
</feature>
<evidence type="ECO:0000256" key="11">
    <source>
        <dbReference type="ARBA" id="ARBA00022824"/>
    </source>
</evidence>
<name>A0A8J5FC47_ZINOF</name>
<feature type="transmembrane region" description="Helical" evidence="24">
    <location>
        <begin position="111"/>
        <end position="139"/>
    </location>
</feature>
<dbReference type="Gene3D" id="3.30.450.40">
    <property type="match status" value="1"/>
</dbReference>
<dbReference type="InterPro" id="IPR003661">
    <property type="entry name" value="HisK_dim/P_dom"/>
</dbReference>
<dbReference type="GO" id="GO:0005789">
    <property type="term" value="C:endoplasmic reticulum membrane"/>
    <property type="evidence" value="ECO:0007669"/>
    <property type="project" value="UniProtKB-SubCell"/>
</dbReference>
<keyword evidence="21" id="KW-1015">Disulfide bond</keyword>
<dbReference type="Gene3D" id="1.10.287.130">
    <property type="match status" value="1"/>
</dbReference>
<keyword evidence="17 18" id="KW-0675">Receptor</keyword>
<dbReference type="GO" id="GO:0005524">
    <property type="term" value="F:ATP binding"/>
    <property type="evidence" value="ECO:0007669"/>
    <property type="project" value="UniProtKB-UniRule"/>
</dbReference>
<feature type="binding site" evidence="20">
    <location>
        <position position="99"/>
    </location>
    <ligand>
        <name>Cu cation</name>
        <dbReference type="ChEBI" id="CHEBI:23378"/>
    </ligand>
</feature>
<evidence type="ECO:0000256" key="22">
    <source>
        <dbReference type="PIRSR" id="PIRSR026389-4"/>
    </source>
</evidence>
<keyword evidence="11 18" id="KW-0256">Endoplasmic reticulum</keyword>
<dbReference type="InterPro" id="IPR001789">
    <property type="entry name" value="Sig_transdc_resp-reg_receiver"/>
</dbReference>
<keyword evidence="7 18" id="KW-0479">Metal-binding</keyword>
<dbReference type="InterPro" id="IPR036097">
    <property type="entry name" value="HisK_dim/P_sf"/>
</dbReference>
<dbReference type="GO" id="GO:0038199">
    <property type="term" value="F:ethylene receptor activity"/>
    <property type="evidence" value="ECO:0007669"/>
    <property type="project" value="UniProtKB-UniRule"/>
</dbReference>
<dbReference type="InterPro" id="IPR058544">
    <property type="entry name" value="ETR1_N"/>
</dbReference>
<feature type="binding site" evidence="20">
    <location>
        <position position="95"/>
    </location>
    <ligand>
        <name>Cu cation</name>
        <dbReference type="ChEBI" id="CHEBI:23378"/>
    </ligand>
</feature>
<proteinExistence type="inferred from homology"/>
<protein>
    <recommendedName>
        <fullName evidence="18">Ethylene receptor</fullName>
    </recommendedName>
</protein>
<feature type="binding site" evidence="19">
    <location>
        <position position="569"/>
    </location>
    <ligand>
        <name>ADP</name>
        <dbReference type="ChEBI" id="CHEBI:456216"/>
    </ligand>
</feature>
<dbReference type="PROSITE" id="PS50110">
    <property type="entry name" value="RESPONSE_REGULATORY"/>
    <property type="match status" value="1"/>
</dbReference>
<evidence type="ECO:0000256" key="19">
    <source>
        <dbReference type="PIRSR" id="PIRSR026389-1"/>
    </source>
</evidence>
<dbReference type="GO" id="GO:0000155">
    <property type="term" value="F:phosphorelay sensor kinase activity"/>
    <property type="evidence" value="ECO:0007669"/>
    <property type="project" value="InterPro"/>
</dbReference>
<dbReference type="PANTHER" id="PTHR24423">
    <property type="entry name" value="TWO-COMPONENT SENSOR HISTIDINE KINASE"/>
    <property type="match status" value="1"/>
</dbReference>
<dbReference type="SMART" id="SM00065">
    <property type="entry name" value="GAF"/>
    <property type="match status" value="1"/>
</dbReference>
<dbReference type="InterPro" id="IPR003018">
    <property type="entry name" value="GAF"/>
</dbReference>
<gene>
    <name evidence="27" type="ORF">ZIOFF_055555</name>
</gene>
<evidence type="ECO:0000313" key="28">
    <source>
        <dbReference type="Proteomes" id="UP000734854"/>
    </source>
</evidence>
<evidence type="ECO:0000256" key="4">
    <source>
        <dbReference type="ARBA" id="ARBA00022553"/>
    </source>
</evidence>
<comment type="cofactor">
    <cofactor evidence="20">
        <name>Cu cation</name>
        <dbReference type="ChEBI" id="CHEBI:23378"/>
    </cofactor>
    <text evidence="20">Binds 1 copper ion per dimer.</text>
</comment>
<dbReference type="SUPFAM" id="SSF52172">
    <property type="entry name" value="CheY-like"/>
    <property type="match status" value="1"/>
</dbReference>
<evidence type="ECO:0000256" key="21">
    <source>
        <dbReference type="PIRSR" id="PIRSR026389-3"/>
    </source>
</evidence>
<dbReference type="Gene3D" id="3.40.50.2300">
    <property type="match status" value="1"/>
</dbReference>
<dbReference type="CDD" id="cd19933">
    <property type="entry name" value="REC_ETR-like"/>
    <property type="match status" value="1"/>
</dbReference>
<evidence type="ECO:0000313" key="27">
    <source>
        <dbReference type="EMBL" id="KAG6486974.1"/>
    </source>
</evidence>
<evidence type="ECO:0000259" key="26">
    <source>
        <dbReference type="PROSITE" id="PS50110"/>
    </source>
</evidence>
<dbReference type="Pfam" id="PF00072">
    <property type="entry name" value="Response_reg"/>
    <property type="match status" value="1"/>
</dbReference>
<comment type="catalytic activity">
    <reaction evidence="1">
        <text>ATP + protein L-histidine = ADP + protein N-phospho-L-histidine.</text>
        <dbReference type="EC" id="2.7.13.3"/>
    </reaction>
</comment>
<keyword evidence="16 18" id="KW-0472">Membrane</keyword>
<dbReference type="PANTHER" id="PTHR24423:SF633">
    <property type="entry name" value="ETHYLENE RECEPTOR 2"/>
    <property type="match status" value="1"/>
</dbReference>
<dbReference type="SMART" id="SM00388">
    <property type="entry name" value="HisKA"/>
    <property type="match status" value="1"/>
</dbReference>
<feature type="domain" description="Response regulatory" evidence="26">
    <location>
        <begin position="635"/>
        <end position="753"/>
    </location>
</feature>
<keyword evidence="5 18" id="KW-0808">Transferase</keyword>
<keyword evidence="9 18" id="KW-0936">Ethylene signaling pathway</keyword>
<evidence type="ECO:0000256" key="7">
    <source>
        <dbReference type="ARBA" id="ARBA00022723"/>
    </source>
</evidence>
<dbReference type="InterPro" id="IPR014525">
    <property type="entry name" value="ETR"/>
</dbReference>
<dbReference type="SMART" id="SM00448">
    <property type="entry name" value="REC"/>
    <property type="match status" value="1"/>
</dbReference>
<evidence type="ECO:0000256" key="2">
    <source>
        <dbReference type="ARBA" id="ARBA00004477"/>
    </source>
</evidence>
<evidence type="ECO:0000256" key="12">
    <source>
        <dbReference type="ARBA" id="ARBA00022840"/>
    </source>
</evidence>
<evidence type="ECO:0000256" key="9">
    <source>
        <dbReference type="ARBA" id="ARBA00022745"/>
    </source>
</evidence>
<dbReference type="GO" id="GO:0010105">
    <property type="term" value="P:negative regulation of ethylene-activated signaling pathway"/>
    <property type="evidence" value="ECO:0007669"/>
    <property type="project" value="UniProtKB-ARBA"/>
</dbReference>
<keyword evidence="14 18" id="KW-0186">Copper</keyword>
<feature type="modified residue" description="4-aspartylphosphate" evidence="23">
    <location>
        <position position="686"/>
    </location>
</feature>
<evidence type="ECO:0000256" key="24">
    <source>
        <dbReference type="SAM" id="Phobius"/>
    </source>
</evidence>
<comment type="caution">
    <text evidence="27">The sequence shown here is derived from an EMBL/GenBank/DDBJ whole genome shotgun (WGS) entry which is preliminary data.</text>
</comment>
<keyword evidence="10 18" id="KW-0418">Kinase</keyword>
<keyword evidence="12 18" id="KW-0067">ATP-binding</keyword>
<dbReference type="PIRSF" id="PIRSF026389">
    <property type="entry name" value="Ethyln_sen_HK"/>
    <property type="match status" value="1"/>
</dbReference>
<dbReference type="InterPro" id="IPR029016">
    <property type="entry name" value="GAF-like_dom_sf"/>
</dbReference>
<feature type="disulfide bond" description="Interchain" evidence="21">
    <location>
        <position position="34"/>
    </location>
</feature>
<keyword evidence="15 18" id="KW-0902">Two-component regulatory system</keyword>
<feature type="transmembrane region" description="Helical" evidence="24">
    <location>
        <begin position="85"/>
        <end position="105"/>
    </location>
</feature>
<keyword evidence="6 24" id="KW-0812">Transmembrane</keyword>
<feature type="disulfide bond" description="Interchain" evidence="21">
    <location>
        <position position="36"/>
    </location>
</feature>
<evidence type="ECO:0000256" key="25">
    <source>
        <dbReference type="SAM" id="SignalP"/>
    </source>
</evidence>
<dbReference type="Pfam" id="PF25487">
    <property type="entry name" value="ETR1_N"/>
    <property type="match status" value="1"/>
</dbReference>
<dbReference type="SUPFAM" id="SSF55781">
    <property type="entry name" value="GAF domain-like"/>
    <property type="match status" value="1"/>
</dbReference>
<evidence type="ECO:0000256" key="10">
    <source>
        <dbReference type="ARBA" id="ARBA00022777"/>
    </source>
</evidence>
<evidence type="ECO:0000256" key="15">
    <source>
        <dbReference type="ARBA" id="ARBA00023012"/>
    </source>
</evidence>
<dbReference type="GO" id="GO:0046872">
    <property type="term" value="F:metal ion binding"/>
    <property type="evidence" value="ECO:0007669"/>
    <property type="project" value="UniProtKB-UniRule"/>
</dbReference>
<keyword evidence="13 24" id="KW-1133">Transmembrane helix</keyword>
<evidence type="ECO:0000256" key="18">
    <source>
        <dbReference type="PIRNR" id="PIRNR026389"/>
    </source>
</evidence>
<evidence type="ECO:0000256" key="6">
    <source>
        <dbReference type="ARBA" id="ARBA00022692"/>
    </source>
</evidence>
<evidence type="ECO:0000256" key="1">
    <source>
        <dbReference type="ARBA" id="ARBA00000085"/>
    </source>
</evidence>
<keyword evidence="8 18" id="KW-0547">Nucleotide-binding</keyword>
<dbReference type="InterPro" id="IPR011006">
    <property type="entry name" value="CheY-like_superfamily"/>
</dbReference>
<evidence type="ECO:0000256" key="16">
    <source>
        <dbReference type="ARBA" id="ARBA00023136"/>
    </source>
</evidence>
<dbReference type="AlphaFoldDB" id="A0A8J5FC47"/>
<dbReference type="EMBL" id="JACMSC010000015">
    <property type="protein sequence ID" value="KAG6486974.1"/>
    <property type="molecule type" value="Genomic_DNA"/>
</dbReference>
<evidence type="ECO:0000256" key="14">
    <source>
        <dbReference type="ARBA" id="ARBA00023008"/>
    </source>
</evidence>
<dbReference type="GO" id="GO:0051740">
    <property type="term" value="F:ethylene binding"/>
    <property type="evidence" value="ECO:0007669"/>
    <property type="project" value="UniProtKB-UniRule"/>
</dbReference>
<organism evidence="27 28">
    <name type="scientific">Zingiber officinale</name>
    <name type="common">Ginger</name>
    <name type="synonym">Amomum zingiber</name>
    <dbReference type="NCBI Taxonomy" id="94328"/>
    <lineage>
        <taxon>Eukaryota</taxon>
        <taxon>Viridiplantae</taxon>
        <taxon>Streptophyta</taxon>
        <taxon>Embryophyta</taxon>
        <taxon>Tracheophyta</taxon>
        <taxon>Spermatophyta</taxon>
        <taxon>Magnoliopsida</taxon>
        <taxon>Liliopsida</taxon>
        <taxon>Zingiberales</taxon>
        <taxon>Zingiberaceae</taxon>
        <taxon>Zingiber</taxon>
    </lineage>
</organism>
<evidence type="ECO:0000256" key="8">
    <source>
        <dbReference type="ARBA" id="ARBA00022741"/>
    </source>
</evidence>
<evidence type="ECO:0000256" key="3">
    <source>
        <dbReference type="ARBA" id="ARBA00009842"/>
    </source>
</evidence>
<accession>A0A8J5FC47</accession>
<feature type="transmembrane region" description="Helical" evidence="24">
    <location>
        <begin position="56"/>
        <end position="73"/>
    </location>
</feature>
<sequence length="794" mass="89222">MKFLIQTSRAFYHGLLLLPLLSFGSATELEFPLCDCDGDRLWSIEGIRNCQKASDLLIAAAYFSIPLELLYFVTCSKLFPFKWILFQFSAFIVLCGMTHLLNVFTYKPHSFLLVLALTISKFLTALVSFLTAITLLTLIPQLLKVKLRENFLRLKAHELDQKVGLMKRQEEVSWHVRMLTQEIRKSLDRHTILYTTLVELSKTLQLQNCAVWMPNESKLEMVLTHELNRSSSDFCICSIPMHDPDVFEVEKYDGVKILKPDSTLGSASSGAAGESGVVAAIRMPMLKVSNFEGGTPEVFQAHYAILVLVLPKNDTRIWSHHELELIEVVSDQVAVALSHAAVLEESHVIRDKLVEQNKALLQAKQNVMMASQAWNLFQKVMSQGIRRPIHSIVGLLSLMQQANLSLEQRLTVNAMAKTGNVVSTLINDVMVINREHFTLEMKPFQLQSLIKETACVARCLCDSRGFGFEFLAENMVLGQAIGDERRILHVLLHIIDGLLNEFNGGCLTFCVRSDSELADWEDARGIWKSRVPNVYTFLKFEITITQSFGLYSNTLVQFNRKPCREGFNTGFSFSMCKKIVQLMQGEIFIVPSSDGLQECVTLILRLQKQLSMLISESGGSSESHHSYSSLLEGLKVLIVDDSAINRVVTQKLLKKLGCCAFSVSSGTECLIYLDSFDQQLQLVILDLSMPNMNGYEVAMKIRSSRDGCWPLIIAFTASTDDHVWTKCMQSGMNGLIRKPVLLPELEKEILRVFEINCGKKTEKQTRSIESGAKNGMDSSSKNERFCQALTCGAV</sequence>
<feature type="chain" id="PRO_5035226466" description="Ethylene receptor" evidence="25">
    <location>
        <begin position="27"/>
        <end position="794"/>
    </location>
</feature>
<evidence type="ECO:0000256" key="23">
    <source>
        <dbReference type="PROSITE-ProRule" id="PRU00169"/>
    </source>
</evidence>
<evidence type="ECO:0000256" key="13">
    <source>
        <dbReference type="ARBA" id="ARBA00022989"/>
    </source>
</evidence>
<keyword evidence="25" id="KW-0732">Signal</keyword>
<dbReference type="Pfam" id="PF01590">
    <property type="entry name" value="GAF"/>
    <property type="match status" value="1"/>
</dbReference>